<evidence type="ECO:0000259" key="6">
    <source>
        <dbReference type="PROSITE" id="PS50850"/>
    </source>
</evidence>
<evidence type="ECO:0000256" key="3">
    <source>
        <dbReference type="ARBA" id="ARBA00022989"/>
    </source>
</evidence>
<dbReference type="GO" id="GO:0046943">
    <property type="term" value="F:carboxylic acid transmembrane transporter activity"/>
    <property type="evidence" value="ECO:0007669"/>
    <property type="project" value="TreeGrafter"/>
</dbReference>
<dbReference type="SMR" id="A0A1H5XNK8"/>
<dbReference type="InterPro" id="IPR020846">
    <property type="entry name" value="MFS_dom"/>
</dbReference>
<feature type="transmembrane region" description="Helical" evidence="5">
    <location>
        <begin position="404"/>
        <end position="423"/>
    </location>
</feature>
<feature type="transmembrane region" description="Helical" evidence="5">
    <location>
        <begin position="364"/>
        <end position="383"/>
    </location>
</feature>
<dbReference type="RefSeq" id="WP_093356382.1">
    <property type="nucleotide sequence ID" value="NZ_FNVB01000002.1"/>
</dbReference>
<organism evidence="7 10">
    <name type="scientific">Saccharopolyspora kobensis</name>
    <dbReference type="NCBI Taxonomy" id="146035"/>
    <lineage>
        <taxon>Bacteria</taxon>
        <taxon>Bacillati</taxon>
        <taxon>Actinomycetota</taxon>
        <taxon>Actinomycetes</taxon>
        <taxon>Pseudonocardiales</taxon>
        <taxon>Pseudonocardiaceae</taxon>
        <taxon>Saccharopolyspora</taxon>
    </lineage>
</organism>
<feature type="domain" description="Major facilitator superfamily (MFS) profile" evidence="6">
    <location>
        <begin position="35"/>
        <end position="455"/>
    </location>
</feature>
<feature type="transmembrane region" description="Helical" evidence="5">
    <location>
        <begin position="189"/>
        <end position="213"/>
    </location>
</feature>
<accession>A0A1H5XNK8</accession>
<keyword evidence="4 5" id="KW-0472">Membrane</keyword>
<dbReference type="Proteomes" id="UP000236729">
    <property type="component" value="Unassembled WGS sequence"/>
</dbReference>
<evidence type="ECO:0000313" key="7">
    <source>
        <dbReference type="EMBL" id="SEG13314.1"/>
    </source>
</evidence>
<dbReference type="InterPro" id="IPR036259">
    <property type="entry name" value="MFS_trans_sf"/>
</dbReference>
<keyword evidence="9" id="KW-1185">Reference proteome</keyword>
<protein>
    <submittedName>
        <fullName evidence="7">Predicted arabinose efflux permease, MFS family</fullName>
    </submittedName>
</protein>
<dbReference type="Gene3D" id="1.20.1250.20">
    <property type="entry name" value="MFS general substrate transporter like domains"/>
    <property type="match status" value="1"/>
</dbReference>
<evidence type="ECO:0000256" key="1">
    <source>
        <dbReference type="ARBA" id="ARBA00004651"/>
    </source>
</evidence>
<feature type="transmembrane region" description="Helical" evidence="5">
    <location>
        <begin position="101"/>
        <end position="119"/>
    </location>
</feature>
<comment type="subcellular location">
    <subcellularLocation>
        <location evidence="1">Cell membrane</location>
        <topology evidence="1">Multi-pass membrane protein</topology>
    </subcellularLocation>
</comment>
<reference evidence="7" key="2">
    <citation type="submission" date="2016-10" db="EMBL/GenBank/DDBJ databases">
        <authorList>
            <person name="de Groot N.N."/>
        </authorList>
    </citation>
    <scope>NUCLEOTIDE SEQUENCE [LARGE SCALE GENOMIC DNA]</scope>
    <source>
        <strain evidence="7">ATCC 20501</strain>
    </source>
</reference>
<dbReference type="SUPFAM" id="SSF103473">
    <property type="entry name" value="MFS general substrate transporter"/>
    <property type="match status" value="1"/>
</dbReference>
<feature type="transmembrane region" description="Helical" evidence="5">
    <location>
        <begin position="73"/>
        <end position="94"/>
    </location>
</feature>
<dbReference type="PANTHER" id="PTHR23508">
    <property type="entry name" value="CARBOXYLIC ACID TRANSPORTER PROTEIN HOMOLOG"/>
    <property type="match status" value="1"/>
</dbReference>
<dbReference type="Pfam" id="PF00083">
    <property type="entry name" value="Sugar_tr"/>
    <property type="match status" value="1"/>
</dbReference>
<feature type="transmembrane region" description="Helical" evidence="5">
    <location>
        <begin position="164"/>
        <end position="183"/>
    </location>
</feature>
<feature type="transmembrane region" description="Helical" evidence="5">
    <location>
        <begin position="309"/>
        <end position="329"/>
    </location>
</feature>
<keyword evidence="3 5" id="KW-1133">Transmembrane helix</keyword>
<feature type="transmembrane region" description="Helical" evidence="5">
    <location>
        <begin position="341"/>
        <end position="358"/>
    </location>
</feature>
<dbReference type="EMBL" id="FNVB01000002">
    <property type="protein sequence ID" value="SEG13314.1"/>
    <property type="molecule type" value="Genomic_DNA"/>
</dbReference>
<gene>
    <name evidence="7" type="ORF">SAMN02982929_01587</name>
    <name evidence="8" type="ORF">SAMN05216506_11137</name>
</gene>
<evidence type="ECO:0000256" key="2">
    <source>
        <dbReference type="ARBA" id="ARBA00022692"/>
    </source>
</evidence>
<proteinExistence type="predicted"/>
<evidence type="ECO:0000256" key="5">
    <source>
        <dbReference type="SAM" id="Phobius"/>
    </source>
</evidence>
<sequence length="478" mass="50765">MASPSNPAAETISGVPHVVALINKLERLPGKANLLWYLILGGLFLDAYSNAALGAGLSPMVSELGLTATQVGLLTATAPAIAIVFNPIGGWLAARIGRVKPLLLAKVIAVAGALLTAYAGTFETVWCGRALVGIAYGIDFAVAMAMLAEYTPTKLKGRLNLWQCVWYIATTTNLALTLVFFKFGIGTEIWRYSVGSAAVFAGVLLILQLLFLVESPAWLASQGRLADAAKCLHRIYGFNVVAGERTETRTEQQPAIGFRHTGVLFRKPYLARTMLSTMISLTQSMQYFAIGWYLPVISLAIFGDQFETATIGSMVFNAAGIIGGAVSAYIGRRMGLRLSSAVGYAMAFVLLLTLGLGFGNLPTLLSFAVPFLFIFFHSAGPGANGKSIAALSYRSDIRTLGTGITGMLGSFGSVIGLYIFPLIKESMGLGATIALLSAVPLLGLITCLIIKWDPTRSSIDPDEEVIDLKPRALAGRPV</sequence>
<dbReference type="InterPro" id="IPR005828">
    <property type="entry name" value="MFS_sugar_transport-like"/>
</dbReference>
<feature type="transmembrane region" description="Helical" evidence="5">
    <location>
        <begin position="131"/>
        <end position="152"/>
    </location>
</feature>
<dbReference type="AlphaFoldDB" id="A0A1H5XNK8"/>
<feature type="transmembrane region" description="Helical" evidence="5">
    <location>
        <begin position="429"/>
        <end position="450"/>
    </location>
</feature>
<dbReference type="Proteomes" id="UP000199690">
    <property type="component" value="Unassembled WGS sequence"/>
</dbReference>
<evidence type="ECO:0000313" key="10">
    <source>
        <dbReference type="Proteomes" id="UP000236729"/>
    </source>
</evidence>
<feature type="transmembrane region" description="Helical" evidence="5">
    <location>
        <begin position="284"/>
        <end position="303"/>
    </location>
</feature>
<dbReference type="PANTHER" id="PTHR23508:SF10">
    <property type="entry name" value="CARBOXYLIC ACID TRANSPORTER PROTEIN HOMOLOG"/>
    <property type="match status" value="1"/>
</dbReference>
<reference evidence="9 10" key="1">
    <citation type="submission" date="2016-10" db="EMBL/GenBank/DDBJ databases">
        <authorList>
            <person name="Varghese N."/>
            <person name="Submissions S."/>
        </authorList>
    </citation>
    <scope>NUCLEOTIDE SEQUENCE [LARGE SCALE GENOMIC DNA]</scope>
    <source>
        <strain evidence="10">ATCC 20501</strain>
        <strain evidence="8 9">CGMCC 4.3529</strain>
    </source>
</reference>
<dbReference type="EMBL" id="FOME01000011">
    <property type="protein sequence ID" value="SFE40066.1"/>
    <property type="molecule type" value="Genomic_DNA"/>
</dbReference>
<dbReference type="GO" id="GO:0005886">
    <property type="term" value="C:plasma membrane"/>
    <property type="evidence" value="ECO:0007669"/>
    <property type="project" value="UniProtKB-SubCell"/>
</dbReference>
<name>A0A1H5XNK8_9PSEU</name>
<feature type="transmembrane region" description="Helical" evidence="5">
    <location>
        <begin position="34"/>
        <end position="53"/>
    </location>
</feature>
<evidence type="ECO:0000313" key="8">
    <source>
        <dbReference type="EMBL" id="SFE40066.1"/>
    </source>
</evidence>
<keyword evidence="2 5" id="KW-0812">Transmembrane</keyword>
<dbReference type="PROSITE" id="PS50850">
    <property type="entry name" value="MFS"/>
    <property type="match status" value="1"/>
</dbReference>
<accession>A0A1I2A8C6</accession>
<evidence type="ECO:0000313" key="9">
    <source>
        <dbReference type="Proteomes" id="UP000199690"/>
    </source>
</evidence>
<evidence type="ECO:0000256" key="4">
    <source>
        <dbReference type="ARBA" id="ARBA00023136"/>
    </source>
</evidence>